<comment type="similarity">
    <text evidence="2 14 15">Belongs to the TonB-dependent receptor family.</text>
</comment>
<keyword evidence="7" id="KW-0732">Signal</keyword>
<accession>A0AAX3LJ01</accession>
<dbReference type="Pfam" id="PF07715">
    <property type="entry name" value="Plug"/>
    <property type="match status" value="1"/>
</dbReference>
<evidence type="ECO:0000256" key="7">
    <source>
        <dbReference type="ARBA" id="ARBA00022729"/>
    </source>
</evidence>
<dbReference type="NCBIfam" id="TIGR01783">
    <property type="entry name" value="TonB-siderophor"/>
    <property type="match status" value="1"/>
</dbReference>
<evidence type="ECO:0000256" key="3">
    <source>
        <dbReference type="ARBA" id="ARBA00022448"/>
    </source>
</evidence>
<dbReference type="CDD" id="cd01347">
    <property type="entry name" value="ligand_gated_channel"/>
    <property type="match status" value="1"/>
</dbReference>
<evidence type="ECO:0000313" key="18">
    <source>
        <dbReference type="EMBL" id="WCE15993.1"/>
    </source>
</evidence>
<keyword evidence="18" id="KW-0614">Plasmid</keyword>
<keyword evidence="10 15" id="KW-0798">TonB box</keyword>
<dbReference type="EMBL" id="CP116348">
    <property type="protein sequence ID" value="WCE15993.1"/>
    <property type="molecule type" value="Genomic_DNA"/>
</dbReference>
<reference evidence="18 19" key="1">
    <citation type="submission" date="2023-01" db="EMBL/GenBank/DDBJ databases">
        <title>Genome sequence resource and annotation of Enterobacter ludwigii, an economically important pathogen of seedling wilt with strawberry.</title>
        <authorList>
            <person name="Xie Y."/>
        </authorList>
    </citation>
    <scope>NUCLEOTIDE SEQUENCE [LARGE SCALE GENOMIC DNA]</scope>
    <source>
        <strain evidence="18 19">CM-TZ4</strain>
        <plasmid evidence="18 19">unnamed1</plasmid>
    </source>
</reference>
<dbReference type="GO" id="GO:0009279">
    <property type="term" value="C:cell outer membrane"/>
    <property type="evidence" value="ECO:0007669"/>
    <property type="project" value="UniProtKB-SubCell"/>
</dbReference>
<evidence type="ECO:0000256" key="2">
    <source>
        <dbReference type="ARBA" id="ARBA00009810"/>
    </source>
</evidence>
<keyword evidence="6 14" id="KW-0812">Transmembrane</keyword>
<keyword evidence="13 14" id="KW-0998">Cell outer membrane</keyword>
<proteinExistence type="inferred from homology"/>
<keyword evidence="12 18" id="KW-0675">Receptor</keyword>
<gene>
    <name evidence="18" type="ORF">PHA72_25545</name>
</gene>
<dbReference type="PROSITE" id="PS52016">
    <property type="entry name" value="TONB_DEPENDENT_REC_3"/>
    <property type="match status" value="1"/>
</dbReference>
<geneLocation type="plasmid" evidence="18 19">
    <name>unnamed1</name>
</geneLocation>
<evidence type="ECO:0000256" key="11">
    <source>
        <dbReference type="ARBA" id="ARBA00023136"/>
    </source>
</evidence>
<evidence type="ECO:0000256" key="8">
    <source>
        <dbReference type="ARBA" id="ARBA00023004"/>
    </source>
</evidence>
<keyword evidence="3 14" id="KW-0813">Transport</keyword>
<evidence type="ECO:0000256" key="15">
    <source>
        <dbReference type="RuleBase" id="RU003357"/>
    </source>
</evidence>
<dbReference type="InterPro" id="IPR039426">
    <property type="entry name" value="TonB-dep_rcpt-like"/>
</dbReference>
<evidence type="ECO:0000259" key="16">
    <source>
        <dbReference type="Pfam" id="PF00593"/>
    </source>
</evidence>
<keyword evidence="4 14" id="KW-1134">Transmembrane beta strand</keyword>
<dbReference type="GO" id="GO:0038023">
    <property type="term" value="F:signaling receptor activity"/>
    <property type="evidence" value="ECO:0007669"/>
    <property type="project" value="InterPro"/>
</dbReference>
<evidence type="ECO:0000256" key="12">
    <source>
        <dbReference type="ARBA" id="ARBA00023170"/>
    </source>
</evidence>
<dbReference type="AlphaFoldDB" id="A0AAX3LJ01"/>
<dbReference type="RefSeq" id="WP_265217582.1">
    <property type="nucleotide sequence ID" value="NZ_CP116348.1"/>
</dbReference>
<protein>
    <submittedName>
        <fullName evidence="18">TonB-dependent siderophore receptor</fullName>
    </submittedName>
</protein>
<evidence type="ECO:0000259" key="17">
    <source>
        <dbReference type="Pfam" id="PF07715"/>
    </source>
</evidence>
<feature type="domain" description="TonB-dependent receptor plug" evidence="17">
    <location>
        <begin position="69"/>
        <end position="168"/>
    </location>
</feature>
<evidence type="ECO:0000256" key="13">
    <source>
        <dbReference type="ARBA" id="ARBA00023237"/>
    </source>
</evidence>
<dbReference type="PANTHER" id="PTHR32552">
    <property type="entry name" value="FERRICHROME IRON RECEPTOR-RELATED"/>
    <property type="match status" value="1"/>
</dbReference>
<dbReference type="InterPro" id="IPR037066">
    <property type="entry name" value="Plug_dom_sf"/>
</dbReference>
<keyword evidence="8" id="KW-0408">Iron</keyword>
<dbReference type="PANTHER" id="PTHR32552:SF74">
    <property type="entry name" value="HYDROXAMATE SIDEROPHORE RECEPTOR FHUE"/>
    <property type="match status" value="1"/>
</dbReference>
<dbReference type="InterPro" id="IPR036942">
    <property type="entry name" value="Beta-barrel_TonB_sf"/>
</dbReference>
<evidence type="ECO:0000256" key="10">
    <source>
        <dbReference type="ARBA" id="ARBA00023077"/>
    </source>
</evidence>
<keyword evidence="9" id="KW-0406">Ion transport</keyword>
<feature type="domain" description="TonB-dependent receptor-like beta-barrel" evidence="16">
    <location>
        <begin position="245"/>
        <end position="678"/>
    </location>
</feature>
<dbReference type="InterPro" id="IPR012910">
    <property type="entry name" value="Plug_dom"/>
</dbReference>
<keyword evidence="19" id="KW-1185">Reference proteome</keyword>
<dbReference type="Gene3D" id="2.40.170.20">
    <property type="entry name" value="TonB-dependent receptor, beta-barrel domain"/>
    <property type="match status" value="1"/>
</dbReference>
<evidence type="ECO:0000256" key="5">
    <source>
        <dbReference type="ARBA" id="ARBA00022496"/>
    </source>
</evidence>
<evidence type="ECO:0000256" key="4">
    <source>
        <dbReference type="ARBA" id="ARBA00022452"/>
    </source>
</evidence>
<dbReference type="InterPro" id="IPR010105">
    <property type="entry name" value="TonB_sidphr_rcpt"/>
</dbReference>
<evidence type="ECO:0000256" key="1">
    <source>
        <dbReference type="ARBA" id="ARBA00004571"/>
    </source>
</evidence>
<evidence type="ECO:0000256" key="14">
    <source>
        <dbReference type="PROSITE-ProRule" id="PRU01360"/>
    </source>
</evidence>
<sequence length="686" mass="76511">MLSSGRKISRAKKLANFCTIGVVFSSSYGYSAENDSPDNSDKTIIVTGTINDYSVQSTNAATKLNLATKETPQSVTVITPSRIKDQDLKTIGDVLKNTTRVSENSYDSDRFDYWSRGYRIDNFSYDGLPTATGSVSSFLDASLDMSIYDHVNVVRGATGLLTGVGNPSASVDLIRKHAVSKNFERTANLGGGTWDNYRGSVDISTPLTEDGSVRGRFITTLQTTDLQLNRYNKKNKLFYGVIDADLSPNTLLSIGYDYQDARPGAPTFGGFYFFDSAGKKINWSRKFNSAPNWAKWDVNTNNAFVTLDHFFSNDWEFKINGEYSETKTHEKLASFAGAPDAETGSVTYEAIKNVENRKVYSVDAFARGPFELFNHEHELVIGISASRQRTNSLSSSWNYFTVDNIYNFNGSVSEPDWGSLSDQGTNRTYQRAIYATTRFNLTDDLKFILGGRFSDWRVTGSDDNNKSKFIPYTGVFYNLNDTFTLYSSYTGIFNPQTYRDKNVAYLQPQIGKSYEAGVKASSFDDRLNTSLSVFKTTQSNFAEVDGQSYVLGTFEQAYKAASDTTSRGFEIEASGALTDRWNLSAGFTHYVMHASSNEAVNTDIPRTTIKMFTSYKAPVLQDKLNFGGGVRWQNGTYKDITSNTTTERVKQEAYTLVDLYARYDILPNVTAQVNVNNVFDKNTIAF</sequence>
<keyword evidence="5" id="KW-0410">Iron transport</keyword>
<dbReference type="InterPro" id="IPR000531">
    <property type="entry name" value="Beta-barrel_TonB"/>
</dbReference>
<evidence type="ECO:0000256" key="6">
    <source>
        <dbReference type="ARBA" id="ARBA00022692"/>
    </source>
</evidence>
<dbReference type="Gene3D" id="2.170.130.10">
    <property type="entry name" value="TonB-dependent receptor, plug domain"/>
    <property type="match status" value="1"/>
</dbReference>
<dbReference type="SUPFAM" id="SSF56935">
    <property type="entry name" value="Porins"/>
    <property type="match status" value="1"/>
</dbReference>
<evidence type="ECO:0000313" key="19">
    <source>
        <dbReference type="Proteomes" id="UP001210538"/>
    </source>
</evidence>
<dbReference type="GO" id="GO:0015344">
    <property type="term" value="F:siderophore uptake transmembrane transporter activity"/>
    <property type="evidence" value="ECO:0007669"/>
    <property type="project" value="TreeGrafter"/>
</dbReference>
<dbReference type="Proteomes" id="UP001210538">
    <property type="component" value="Plasmid unnamed1"/>
</dbReference>
<evidence type="ECO:0000256" key="9">
    <source>
        <dbReference type="ARBA" id="ARBA00023065"/>
    </source>
</evidence>
<keyword evidence="11 14" id="KW-0472">Membrane</keyword>
<dbReference type="FunFam" id="2.170.130.10:FF:000010">
    <property type="entry name" value="Ferripyoverdine receptor"/>
    <property type="match status" value="1"/>
</dbReference>
<dbReference type="GO" id="GO:0015891">
    <property type="term" value="P:siderophore transport"/>
    <property type="evidence" value="ECO:0007669"/>
    <property type="project" value="InterPro"/>
</dbReference>
<comment type="subcellular location">
    <subcellularLocation>
        <location evidence="1 14">Cell outer membrane</location>
        <topology evidence="1 14">Multi-pass membrane protein</topology>
    </subcellularLocation>
</comment>
<name>A0AAX3LJ01_9ENTR</name>
<dbReference type="Pfam" id="PF00593">
    <property type="entry name" value="TonB_dep_Rec_b-barrel"/>
    <property type="match status" value="1"/>
</dbReference>
<organism evidence="18 19">
    <name type="scientific">Enterobacter ludwigii</name>
    <dbReference type="NCBI Taxonomy" id="299767"/>
    <lineage>
        <taxon>Bacteria</taxon>
        <taxon>Pseudomonadati</taxon>
        <taxon>Pseudomonadota</taxon>
        <taxon>Gammaproteobacteria</taxon>
        <taxon>Enterobacterales</taxon>
        <taxon>Enterobacteriaceae</taxon>
        <taxon>Enterobacter</taxon>
        <taxon>Enterobacter cloacae complex</taxon>
    </lineage>
</organism>